<sequence length="508" mass="54649">MELLLGIDLGTSGTKTVLFDSDGRRLASHTVEYPLYQPKNGWAEQDPEDWWRAVQETVRTVLAKSGAKPEDIRGIGIAGQMHGLVMLDGQGQVLRKAILWCDGRTQAQCDEITRTVGREKLLSITANPALTGFTAGKILWVREHEPENYEKCRHILLPKDYIRYKLTGEFATEVSDASGMNLLDVPKRQWSGEILSLLGIDRSLLGEMYEACQVTGQVTKAAAEATGLAEGTVVVGGAGDNAAAAIGTGVVEEGKAFTTLGTSGVIFAHAGQVTIDTQGRVHTFCSAVPGAWTVMSCTLSAGLSLQWFRNQFCPAERETAAALGVDPYELMTAEAEKSPIGANRLIYLPYLMGERSPLLDSDARGMFFGLSAIHTRGDLVRAVLEGVAYSQRQCLDVFREMGVDVSDMAICGGGGRSPLWRQMLSDLYGCPVKTIASEQGPALGVAILAGVGAGVYDTVAQGCAAAVRTGEKSMPDSGRSAAYEPYYNLYRRVYPALREQFGTLASLE</sequence>
<evidence type="ECO:0000256" key="3">
    <source>
        <dbReference type="ARBA" id="ARBA00022679"/>
    </source>
</evidence>
<dbReference type="PANTHER" id="PTHR43095:SF5">
    <property type="entry name" value="XYLULOSE KINASE"/>
    <property type="match status" value="1"/>
</dbReference>
<dbReference type="Pfam" id="PF00370">
    <property type="entry name" value="FGGY_N"/>
    <property type="match status" value="1"/>
</dbReference>
<evidence type="ECO:0000256" key="5">
    <source>
        <dbReference type="ARBA" id="ARBA00022777"/>
    </source>
</evidence>
<dbReference type="InterPro" id="IPR018484">
    <property type="entry name" value="FGGY_N"/>
</dbReference>
<keyword evidence="6 8" id="KW-0067">ATP-binding</keyword>
<dbReference type="EC" id="2.7.1.17" evidence="8 10"/>
<reference evidence="13 14" key="2">
    <citation type="submission" date="2007-06" db="EMBL/GenBank/DDBJ databases">
        <title>Draft genome sequence of Pseudoflavonifractor capillosus ATCC 29799.</title>
        <authorList>
            <person name="Sudarsanam P."/>
            <person name="Ley R."/>
            <person name="Guruge J."/>
            <person name="Turnbaugh P.J."/>
            <person name="Mahowald M."/>
            <person name="Liep D."/>
            <person name="Gordon J."/>
        </authorList>
    </citation>
    <scope>NUCLEOTIDE SEQUENCE [LARGE SCALE GENOMIC DNA]</scope>
    <source>
        <strain evidence="13 14">ATCC 29799</strain>
    </source>
</reference>
<evidence type="ECO:0000256" key="6">
    <source>
        <dbReference type="ARBA" id="ARBA00022840"/>
    </source>
</evidence>
<keyword evidence="4 8" id="KW-0547">Nucleotide-binding</keyword>
<dbReference type="EMBL" id="AAXG02000010">
    <property type="protein sequence ID" value="EDN00739.1"/>
    <property type="molecule type" value="Genomic_DNA"/>
</dbReference>
<dbReference type="GO" id="GO:0004856">
    <property type="term" value="F:D-xylulokinase activity"/>
    <property type="evidence" value="ECO:0007669"/>
    <property type="project" value="UniProtKB-UniRule"/>
</dbReference>
<dbReference type="InterPro" id="IPR050406">
    <property type="entry name" value="FGGY_Carb_Kinase"/>
</dbReference>
<dbReference type="GO" id="GO:0042732">
    <property type="term" value="P:D-xylose metabolic process"/>
    <property type="evidence" value="ECO:0007669"/>
    <property type="project" value="UniProtKB-KW"/>
</dbReference>
<dbReference type="NCBIfam" id="TIGR01312">
    <property type="entry name" value="XylB"/>
    <property type="match status" value="1"/>
</dbReference>
<reference evidence="13 14" key="1">
    <citation type="submission" date="2007-04" db="EMBL/GenBank/DDBJ databases">
        <authorList>
            <person name="Fulton L."/>
            <person name="Clifton S."/>
            <person name="Fulton B."/>
            <person name="Xu J."/>
            <person name="Minx P."/>
            <person name="Pepin K.H."/>
            <person name="Johnson M."/>
            <person name="Thiruvilangam P."/>
            <person name="Bhonagiri V."/>
            <person name="Nash W.E."/>
            <person name="Mardis E.R."/>
            <person name="Wilson R.K."/>
        </authorList>
    </citation>
    <scope>NUCLEOTIDE SEQUENCE [LARGE SCALE GENOMIC DNA]</scope>
    <source>
        <strain evidence="13 14">ATCC 29799</strain>
    </source>
</reference>
<keyword evidence="7 8" id="KW-0119">Carbohydrate metabolism</keyword>
<evidence type="ECO:0000256" key="1">
    <source>
        <dbReference type="ARBA" id="ARBA00009156"/>
    </source>
</evidence>
<evidence type="ECO:0000256" key="8">
    <source>
        <dbReference type="HAMAP-Rule" id="MF_02220"/>
    </source>
</evidence>
<evidence type="ECO:0000256" key="7">
    <source>
        <dbReference type="ARBA" id="ARBA00023277"/>
    </source>
</evidence>
<feature type="binding site" evidence="8">
    <location>
        <begin position="81"/>
        <end position="82"/>
    </location>
    <ligand>
        <name>substrate</name>
    </ligand>
</feature>
<evidence type="ECO:0000256" key="2">
    <source>
        <dbReference type="ARBA" id="ARBA00022629"/>
    </source>
</evidence>
<name>A6NTH6_9FIRM</name>
<dbReference type="CDD" id="cd07808">
    <property type="entry name" value="ASKHA_NBD_FGGY_EcXK-like"/>
    <property type="match status" value="1"/>
</dbReference>
<gene>
    <name evidence="8 10 13" type="primary">xylB</name>
    <name evidence="13" type="ORF">BACCAP_01505</name>
</gene>
<keyword evidence="3 8" id="KW-0808">Transferase</keyword>
<evidence type="ECO:0000256" key="9">
    <source>
        <dbReference type="RuleBase" id="RU003733"/>
    </source>
</evidence>
<dbReference type="PROSITE" id="PS00445">
    <property type="entry name" value="FGGY_KINASES_2"/>
    <property type="match status" value="1"/>
</dbReference>
<comment type="caution">
    <text evidence="13">The sequence shown here is derived from an EMBL/GenBank/DDBJ whole genome shotgun (WGS) entry which is preliminary data.</text>
</comment>
<dbReference type="InterPro" id="IPR018483">
    <property type="entry name" value="Carb_kinase_FGGY_CS"/>
</dbReference>
<dbReference type="PANTHER" id="PTHR43095">
    <property type="entry name" value="SUGAR KINASE"/>
    <property type="match status" value="1"/>
</dbReference>
<dbReference type="eggNOG" id="COG1070">
    <property type="taxonomic scope" value="Bacteria"/>
</dbReference>
<dbReference type="InterPro" id="IPR018485">
    <property type="entry name" value="FGGY_C"/>
</dbReference>
<comment type="catalytic activity">
    <reaction evidence="8 10">
        <text>D-xylulose + ATP = D-xylulose 5-phosphate + ADP + H(+)</text>
        <dbReference type="Rhea" id="RHEA:10964"/>
        <dbReference type="ChEBI" id="CHEBI:15378"/>
        <dbReference type="ChEBI" id="CHEBI:17140"/>
        <dbReference type="ChEBI" id="CHEBI:30616"/>
        <dbReference type="ChEBI" id="CHEBI:57737"/>
        <dbReference type="ChEBI" id="CHEBI:456216"/>
        <dbReference type="EC" id="2.7.1.17"/>
    </reaction>
</comment>
<evidence type="ECO:0000313" key="14">
    <source>
        <dbReference type="Proteomes" id="UP000003639"/>
    </source>
</evidence>
<feature type="site" description="Important for activity" evidence="8">
    <location>
        <position position="8"/>
    </location>
</feature>
<feature type="domain" description="Carbohydrate kinase FGGY C-terminal" evidence="12">
    <location>
        <begin position="258"/>
        <end position="452"/>
    </location>
</feature>
<dbReference type="Proteomes" id="UP000003639">
    <property type="component" value="Unassembled WGS sequence"/>
</dbReference>
<evidence type="ECO:0000259" key="12">
    <source>
        <dbReference type="Pfam" id="PF02782"/>
    </source>
</evidence>
<dbReference type="RefSeq" id="WP_006572053.1">
    <property type="nucleotide sequence ID" value="NZ_AAXG02000010.1"/>
</dbReference>
<dbReference type="AlphaFoldDB" id="A6NTH6"/>
<keyword evidence="5 8" id="KW-0418">Kinase</keyword>
<accession>A6NTH6</accession>
<dbReference type="STRING" id="411467.BACCAP_01505"/>
<feature type="domain" description="Carbohydrate kinase FGGY N-terminal" evidence="11">
    <location>
        <begin position="4"/>
        <end position="247"/>
    </location>
</feature>
<evidence type="ECO:0000256" key="10">
    <source>
        <dbReference type="RuleBase" id="RU364073"/>
    </source>
</evidence>
<dbReference type="PROSITE" id="PS00933">
    <property type="entry name" value="FGGY_KINASES_1"/>
    <property type="match status" value="1"/>
</dbReference>
<dbReference type="OrthoDB" id="9805576at2"/>
<proteinExistence type="inferred from homology"/>
<dbReference type="SUPFAM" id="SSF53067">
    <property type="entry name" value="Actin-like ATPase domain"/>
    <property type="match status" value="2"/>
</dbReference>
<dbReference type="Pfam" id="PF02782">
    <property type="entry name" value="FGGY_C"/>
    <property type="match status" value="1"/>
</dbReference>
<feature type="active site" description="Proton acceptor" evidence="8">
    <location>
        <position position="240"/>
    </location>
</feature>
<dbReference type="InterPro" id="IPR043129">
    <property type="entry name" value="ATPase_NBD"/>
</dbReference>
<comment type="function">
    <text evidence="8">Catalyzes the phosphorylation of D-xylulose to D-xylulose 5-phosphate.</text>
</comment>
<dbReference type="Gene3D" id="3.30.420.40">
    <property type="match status" value="2"/>
</dbReference>
<dbReference type="PIRSF" id="PIRSF000538">
    <property type="entry name" value="GlpK"/>
    <property type="match status" value="1"/>
</dbReference>
<dbReference type="InterPro" id="IPR000577">
    <property type="entry name" value="Carb_kinase_FGGY"/>
</dbReference>
<dbReference type="HAMAP" id="MF_02220">
    <property type="entry name" value="XylB"/>
    <property type="match status" value="1"/>
</dbReference>
<dbReference type="GO" id="GO:0005524">
    <property type="term" value="F:ATP binding"/>
    <property type="evidence" value="ECO:0007669"/>
    <property type="project" value="UniProtKB-UniRule"/>
</dbReference>
<comment type="similarity">
    <text evidence="1 8 9">Belongs to the FGGY kinase family.</text>
</comment>
<evidence type="ECO:0000259" key="11">
    <source>
        <dbReference type="Pfam" id="PF00370"/>
    </source>
</evidence>
<dbReference type="GO" id="GO:0005998">
    <property type="term" value="P:xylulose catabolic process"/>
    <property type="evidence" value="ECO:0007669"/>
    <property type="project" value="UniProtKB-UniRule"/>
</dbReference>
<organism evidence="13 14">
    <name type="scientific">Pseudoflavonifractor capillosus ATCC 29799</name>
    <dbReference type="NCBI Taxonomy" id="411467"/>
    <lineage>
        <taxon>Bacteria</taxon>
        <taxon>Bacillati</taxon>
        <taxon>Bacillota</taxon>
        <taxon>Clostridia</taxon>
        <taxon>Eubacteriales</taxon>
        <taxon>Oscillospiraceae</taxon>
        <taxon>Pseudoflavonifractor</taxon>
    </lineage>
</organism>
<keyword evidence="2 8" id="KW-0859">Xylose metabolism</keyword>
<dbReference type="InterPro" id="IPR006000">
    <property type="entry name" value="Xylulokinase"/>
</dbReference>
<evidence type="ECO:0000256" key="4">
    <source>
        <dbReference type="ARBA" id="ARBA00022741"/>
    </source>
</evidence>
<evidence type="ECO:0000313" key="13">
    <source>
        <dbReference type="EMBL" id="EDN00739.1"/>
    </source>
</evidence>
<protein>
    <recommendedName>
        <fullName evidence="8 10">Xylulose kinase</fullName>
        <shortName evidence="8 10">Xylulokinase</shortName>
        <ecNumber evidence="8 10">2.7.1.17</ecNumber>
    </recommendedName>
</protein>
<keyword evidence="14" id="KW-1185">Reference proteome</keyword>